<reference evidence="2 3" key="1">
    <citation type="submission" date="2024-01" db="EMBL/GenBank/DDBJ databases">
        <title>The genomes of 5 underutilized Papilionoideae crops provide insights into root nodulation and disease resistanc.</title>
        <authorList>
            <person name="Yuan L."/>
        </authorList>
    </citation>
    <scope>NUCLEOTIDE SEQUENCE [LARGE SCALE GENOMIC DNA]</scope>
    <source>
        <strain evidence="2">ZHUSHIDOU_FW_LH</strain>
        <tissue evidence="2">Leaf</tissue>
    </source>
</reference>
<evidence type="ECO:0000256" key="1">
    <source>
        <dbReference type="SAM" id="SignalP"/>
    </source>
</evidence>
<keyword evidence="3" id="KW-1185">Reference proteome</keyword>
<evidence type="ECO:0000313" key="2">
    <source>
        <dbReference type="EMBL" id="KAK7244120.1"/>
    </source>
</evidence>
<name>A0AAN9E5N6_CROPI</name>
<accession>A0AAN9E5N6</accession>
<dbReference type="Proteomes" id="UP001372338">
    <property type="component" value="Unassembled WGS sequence"/>
</dbReference>
<keyword evidence="1" id="KW-0732">Signal</keyword>
<evidence type="ECO:0000313" key="3">
    <source>
        <dbReference type="Proteomes" id="UP001372338"/>
    </source>
</evidence>
<comment type="caution">
    <text evidence="2">The sequence shown here is derived from an EMBL/GenBank/DDBJ whole genome shotgun (WGS) entry which is preliminary data.</text>
</comment>
<proteinExistence type="predicted"/>
<protein>
    <submittedName>
        <fullName evidence="2">Uncharacterized protein</fullName>
    </submittedName>
</protein>
<dbReference type="EMBL" id="JAYWIO010000008">
    <property type="protein sequence ID" value="KAK7244120.1"/>
    <property type="molecule type" value="Genomic_DNA"/>
</dbReference>
<sequence length="96" mass="10643">MTTLVVLLIMPNIARATGSKEDNVSTDYHDQVLFVAVRRCKQKSGSYNYVSATFKFLVQMEHGTWGATCNALMARLGARNITEGDALVMPKKMTND</sequence>
<feature type="signal peptide" evidence="1">
    <location>
        <begin position="1"/>
        <end position="16"/>
    </location>
</feature>
<organism evidence="2 3">
    <name type="scientific">Crotalaria pallida</name>
    <name type="common">Smooth rattlebox</name>
    <name type="synonym">Crotalaria striata</name>
    <dbReference type="NCBI Taxonomy" id="3830"/>
    <lineage>
        <taxon>Eukaryota</taxon>
        <taxon>Viridiplantae</taxon>
        <taxon>Streptophyta</taxon>
        <taxon>Embryophyta</taxon>
        <taxon>Tracheophyta</taxon>
        <taxon>Spermatophyta</taxon>
        <taxon>Magnoliopsida</taxon>
        <taxon>eudicotyledons</taxon>
        <taxon>Gunneridae</taxon>
        <taxon>Pentapetalae</taxon>
        <taxon>rosids</taxon>
        <taxon>fabids</taxon>
        <taxon>Fabales</taxon>
        <taxon>Fabaceae</taxon>
        <taxon>Papilionoideae</taxon>
        <taxon>50 kb inversion clade</taxon>
        <taxon>genistoids sensu lato</taxon>
        <taxon>core genistoids</taxon>
        <taxon>Crotalarieae</taxon>
        <taxon>Crotalaria</taxon>
    </lineage>
</organism>
<dbReference type="AlphaFoldDB" id="A0AAN9E5N6"/>
<gene>
    <name evidence="2" type="ORF">RIF29_38938</name>
</gene>
<feature type="chain" id="PRO_5042984574" evidence="1">
    <location>
        <begin position="17"/>
        <end position="96"/>
    </location>
</feature>